<accession>A0A7K1USL6</accession>
<dbReference type="AlphaFoldDB" id="A0A7K1USL6"/>
<evidence type="ECO:0000313" key="3">
    <source>
        <dbReference type="Proteomes" id="UP000466794"/>
    </source>
</evidence>
<comment type="caution">
    <text evidence="2">The sequence shown here is derived from an EMBL/GenBank/DDBJ whole genome shotgun (WGS) entry which is preliminary data.</text>
</comment>
<dbReference type="Proteomes" id="UP000466794">
    <property type="component" value="Unassembled WGS sequence"/>
</dbReference>
<protein>
    <recommendedName>
        <fullName evidence="1">SnoaL-like domain-containing protein</fullName>
    </recommendedName>
</protein>
<keyword evidence="3" id="KW-1185">Reference proteome</keyword>
<name>A0A7K1USL6_9NOCA</name>
<dbReference type="PANTHER" id="PTHR38436:SF1">
    <property type="entry name" value="ESTER CYCLASE"/>
    <property type="match status" value="1"/>
</dbReference>
<dbReference type="InterPro" id="IPR032710">
    <property type="entry name" value="NTF2-like_dom_sf"/>
</dbReference>
<dbReference type="EMBL" id="WRPP01000001">
    <property type="protein sequence ID" value="MVU77346.1"/>
    <property type="molecule type" value="Genomic_DNA"/>
</dbReference>
<dbReference type="InterPro" id="IPR037401">
    <property type="entry name" value="SnoaL-like"/>
</dbReference>
<dbReference type="Gene3D" id="3.10.450.50">
    <property type="match status" value="1"/>
</dbReference>
<dbReference type="Pfam" id="PF12680">
    <property type="entry name" value="SnoaL_2"/>
    <property type="match status" value="1"/>
</dbReference>
<gene>
    <name evidence="2" type="ORF">GPX89_08810</name>
</gene>
<dbReference type="PANTHER" id="PTHR38436">
    <property type="entry name" value="POLYKETIDE CYCLASE SNOAL-LIKE DOMAIN"/>
    <property type="match status" value="1"/>
</dbReference>
<organism evidence="2 3">
    <name type="scientific">Nocardia terrae</name>
    <dbReference type="NCBI Taxonomy" id="2675851"/>
    <lineage>
        <taxon>Bacteria</taxon>
        <taxon>Bacillati</taxon>
        <taxon>Actinomycetota</taxon>
        <taxon>Actinomycetes</taxon>
        <taxon>Mycobacteriales</taxon>
        <taxon>Nocardiaceae</taxon>
        <taxon>Nocardia</taxon>
    </lineage>
</organism>
<dbReference type="SUPFAM" id="SSF54427">
    <property type="entry name" value="NTF2-like"/>
    <property type="match status" value="1"/>
</dbReference>
<feature type="domain" description="SnoaL-like" evidence="1">
    <location>
        <begin position="126"/>
        <end position="239"/>
    </location>
</feature>
<proteinExistence type="predicted"/>
<evidence type="ECO:0000259" key="1">
    <source>
        <dbReference type="Pfam" id="PF12680"/>
    </source>
</evidence>
<sequence>MVGSTMKFGQRSLVAEIRVIARARISIGRAGPRPHVTPLFECYHEVVHQTRAIELRRYPEITVLSGIIRRSGPHRGYPPCVAAVRRHRRIPKDGVAVLDTVSSGGFVIEEEAEPIESLAWLGEFTERYIAGWNTGDADAVAACVTEDTVWHDPSLGEPALGRAGVAKFVVDTVQSFPDVRYTNALPPMLTPGSRAAIVPWRMAGTHLGLIEPPGFAATGKRFDVMVIDLWQFRSGLIWRSRAVWDLQEMLLQLGLMPPRGSAAERAMAGAQRLKSKLGF</sequence>
<evidence type="ECO:0000313" key="2">
    <source>
        <dbReference type="EMBL" id="MVU77346.1"/>
    </source>
</evidence>
<dbReference type="GO" id="GO:0030638">
    <property type="term" value="P:polyketide metabolic process"/>
    <property type="evidence" value="ECO:0007669"/>
    <property type="project" value="InterPro"/>
</dbReference>
<reference evidence="2 3" key="1">
    <citation type="submission" date="2019-12" db="EMBL/GenBank/DDBJ databases">
        <title>Nocardia sp. nov. ET3-3 isolated from soil.</title>
        <authorList>
            <person name="Kanchanasin P."/>
            <person name="Tanasupawat S."/>
            <person name="Yuki M."/>
            <person name="Kudo T."/>
        </authorList>
    </citation>
    <scope>NUCLEOTIDE SEQUENCE [LARGE SCALE GENOMIC DNA]</scope>
    <source>
        <strain evidence="2 3">ET3-3</strain>
    </source>
</reference>
<dbReference type="InterPro" id="IPR009959">
    <property type="entry name" value="Cyclase_SnoaL-like"/>
</dbReference>